<dbReference type="Proteomes" id="UP001069090">
    <property type="component" value="Unassembled WGS sequence"/>
</dbReference>
<dbReference type="RefSeq" id="WP_258330514.1">
    <property type="nucleotide sequence ID" value="NZ_JAPTGG010000002.1"/>
</dbReference>
<evidence type="ECO:0000259" key="4">
    <source>
        <dbReference type="PROSITE" id="PS52009"/>
    </source>
</evidence>
<dbReference type="EMBL" id="JAPTGG010000002">
    <property type="protein sequence ID" value="MCZ0864363.1"/>
    <property type="molecule type" value="Genomic_DNA"/>
</dbReference>
<keyword evidence="2 3" id="KW-0326">Glycosidase</keyword>
<evidence type="ECO:0000313" key="6">
    <source>
        <dbReference type="Proteomes" id="UP001069090"/>
    </source>
</evidence>
<comment type="similarity">
    <text evidence="3">Belongs to the glycosyl hydrolase 84 family.</text>
</comment>
<keyword evidence="6" id="KW-1185">Reference proteome</keyword>
<comment type="caution">
    <text evidence="5">The sequence shown here is derived from an EMBL/GenBank/DDBJ whole genome shotgun (WGS) entry which is preliminary data.</text>
</comment>
<gene>
    <name evidence="5" type="ORF">O0V09_04085</name>
</gene>
<dbReference type="AlphaFoldDB" id="A0A9J6RIR9"/>
<feature type="active site" description="Proton donor" evidence="3">
    <location>
        <position position="119"/>
    </location>
</feature>
<dbReference type="SUPFAM" id="SSF51445">
    <property type="entry name" value="(Trans)glycosidases"/>
    <property type="match status" value="1"/>
</dbReference>
<feature type="domain" description="GH84" evidence="4">
    <location>
        <begin position="4"/>
        <end position="276"/>
    </location>
</feature>
<evidence type="ECO:0000313" key="5">
    <source>
        <dbReference type="EMBL" id="MCZ0864363.1"/>
    </source>
</evidence>
<organism evidence="5 6">
    <name type="scientific">Dasania phycosphaerae</name>
    <dbReference type="NCBI Taxonomy" id="2950436"/>
    <lineage>
        <taxon>Bacteria</taxon>
        <taxon>Pseudomonadati</taxon>
        <taxon>Pseudomonadota</taxon>
        <taxon>Gammaproteobacteria</taxon>
        <taxon>Cellvibrionales</taxon>
        <taxon>Spongiibacteraceae</taxon>
        <taxon>Dasania</taxon>
    </lineage>
</organism>
<proteinExistence type="inferred from homology"/>
<reference evidence="5 6" key="1">
    <citation type="submission" date="2022-12" db="EMBL/GenBank/DDBJ databases">
        <title>Dasania phycosphaerae sp. nov., isolated from particulate material of the south coast of Korea.</title>
        <authorList>
            <person name="Jiang Y."/>
        </authorList>
    </citation>
    <scope>NUCLEOTIDE SEQUENCE [LARGE SCALE GENOMIC DNA]</scope>
    <source>
        <strain evidence="5 6">GY-19</strain>
    </source>
</reference>
<dbReference type="Pfam" id="PF07555">
    <property type="entry name" value="NAGidase"/>
    <property type="match status" value="1"/>
</dbReference>
<name>A0A9J6RIR9_9GAMM</name>
<evidence type="ECO:0000256" key="2">
    <source>
        <dbReference type="ARBA" id="ARBA00023295"/>
    </source>
</evidence>
<dbReference type="InterPro" id="IPR017853">
    <property type="entry name" value="GH"/>
</dbReference>
<dbReference type="GO" id="GO:0015929">
    <property type="term" value="F:hexosaminidase activity"/>
    <property type="evidence" value="ECO:0007669"/>
    <property type="project" value="UniProtKB-ARBA"/>
</dbReference>
<evidence type="ECO:0000256" key="1">
    <source>
        <dbReference type="ARBA" id="ARBA00022801"/>
    </source>
</evidence>
<protein>
    <submittedName>
        <fullName evidence="5">Protein O-GlcNAcase</fullName>
    </submittedName>
</protein>
<accession>A0A9J6RIR9</accession>
<keyword evidence="1 3" id="KW-0378">Hydrolase</keyword>
<dbReference type="InterPro" id="IPR051822">
    <property type="entry name" value="Glycosyl_Hydrolase_84"/>
</dbReference>
<dbReference type="PANTHER" id="PTHR13170">
    <property type="entry name" value="O-GLCNACASE"/>
    <property type="match status" value="1"/>
</dbReference>
<dbReference type="GO" id="GO:1901135">
    <property type="term" value="P:carbohydrate derivative metabolic process"/>
    <property type="evidence" value="ECO:0007669"/>
    <property type="project" value="UniProtKB-ARBA"/>
</dbReference>
<dbReference type="InterPro" id="IPR011496">
    <property type="entry name" value="O-GlcNAcase_cat"/>
</dbReference>
<sequence>MTAFFQAVIEGFYGRAWSWPVRCGYASFLAANNYDAYIYAPKSDAYLRSQWRKPLPPEHYLQLQKLAACYQRAGVKWGLGLSPAELFRDYSANDQALLKAKLDAINALQPDILCILFDDMPGDFPDLAQRQLTIVADILSHSHAAHHIVCPSYYSFDPVLEEIFGAMPSDYLQQLGASLPSEVDVFWTGDKVISPSISPASLAKIQHILKRKPLVWDNGFANDGKKTADYLPLMKVQGRDSSLLSSSAGVVINPMNQAHIAKLALQAYSSVLHGGTARLLDYCVAPDLRLLLQRDLHLFSQQGLAALSSQQIRQLLNDYERIQHPIAEDVTAWLSGAYRFDPNCLTG</sequence>
<dbReference type="Gene3D" id="3.20.20.80">
    <property type="entry name" value="Glycosidases"/>
    <property type="match status" value="1"/>
</dbReference>
<dbReference type="PANTHER" id="PTHR13170:SF16">
    <property type="entry name" value="PROTEIN O-GLCNACASE"/>
    <property type="match status" value="1"/>
</dbReference>
<dbReference type="PROSITE" id="PS52009">
    <property type="entry name" value="GH84"/>
    <property type="match status" value="1"/>
</dbReference>
<evidence type="ECO:0000256" key="3">
    <source>
        <dbReference type="PROSITE-ProRule" id="PRU01353"/>
    </source>
</evidence>